<sequence length="122" mass="13879">MSLKNVTDRFLMLSGLGESDLKRWTPLCRDSLEYIESRLKNKDNSNENVCRISSAAAALAYYSYCLTTGTSGNPKRFKAGDIEIEQDYTQLTESAKALWLCEKEKISDLLKEEGFYFGRIIT</sequence>
<organism evidence="1 2">
    <name type="scientific">Candidatus Limousia pullorum</name>
    <dbReference type="NCBI Taxonomy" id="2840860"/>
    <lineage>
        <taxon>Bacteria</taxon>
        <taxon>Bacillati</taxon>
        <taxon>Bacillota</taxon>
        <taxon>Clostridia</taxon>
        <taxon>Eubacteriales</taxon>
        <taxon>Oscillospiraceae</taxon>
        <taxon>Oscillospiraceae incertae sedis</taxon>
        <taxon>Candidatus Limousia</taxon>
    </lineage>
</organism>
<gene>
    <name evidence="1" type="ORF">IAD22_03980</name>
</gene>
<dbReference type="AlphaFoldDB" id="A0A9D1S8B5"/>
<protein>
    <recommendedName>
        <fullName evidence="3">DUF4054 domain-containing protein</fullName>
    </recommendedName>
</protein>
<proteinExistence type="predicted"/>
<evidence type="ECO:0008006" key="3">
    <source>
        <dbReference type="Google" id="ProtNLM"/>
    </source>
</evidence>
<reference evidence="1" key="1">
    <citation type="submission" date="2020-10" db="EMBL/GenBank/DDBJ databases">
        <authorList>
            <person name="Gilroy R."/>
        </authorList>
    </citation>
    <scope>NUCLEOTIDE SEQUENCE</scope>
    <source>
        <strain evidence="1">ChiGjej1B1-1684</strain>
    </source>
</reference>
<evidence type="ECO:0000313" key="2">
    <source>
        <dbReference type="Proteomes" id="UP000824118"/>
    </source>
</evidence>
<comment type="caution">
    <text evidence="1">The sequence shown here is derived from an EMBL/GenBank/DDBJ whole genome shotgun (WGS) entry which is preliminary data.</text>
</comment>
<dbReference type="EMBL" id="DVNG01000058">
    <property type="protein sequence ID" value="HIU50153.1"/>
    <property type="molecule type" value="Genomic_DNA"/>
</dbReference>
<name>A0A9D1S8B5_9FIRM</name>
<accession>A0A9D1S8B5</accession>
<reference evidence="1" key="2">
    <citation type="journal article" date="2021" name="PeerJ">
        <title>Extensive microbial diversity within the chicken gut microbiome revealed by metagenomics and culture.</title>
        <authorList>
            <person name="Gilroy R."/>
            <person name="Ravi A."/>
            <person name="Getino M."/>
            <person name="Pursley I."/>
            <person name="Horton D.L."/>
            <person name="Alikhan N.F."/>
            <person name="Baker D."/>
            <person name="Gharbi K."/>
            <person name="Hall N."/>
            <person name="Watson M."/>
            <person name="Adriaenssens E.M."/>
            <person name="Foster-Nyarko E."/>
            <person name="Jarju S."/>
            <person name="Secka A."/>
            <person name="Antonio M."/>
            <person name="Oren A."/>
            <person name="Chaudhuri R.R."/>
            <person name="La Ragione R."/>
            <person name="Hildebrand F."/>
            <person name="Pallen M.J."/>
        </authorList>
    </citation>
    <scope>NUCLEOTIDE SEQUENCE</scope>
    <source>
        <strain evidence="1">ChiGjej1B1-1684</strain>
    </source>
</reference>
<dbReference type="Proteomes" id="UP000824118">
    <property type="component" value="Unassembled WGS sequence"/>
</dbReference>
<evidence type="ECO:0000313" key="1">
    <source>
        <dbReference type="EMBL" id="HIU50153.1"/>
    </source>
</evidence>